<keyword evidence="3" id="KW-1185">Reference proteome</keyword>
<gene>
    <name evidence="2" type="ORF">E6C55_23100</name>
</gene>
<evidence type="ECO:0000313" key="3">
    <source>
        <dbReference type="Proteomes" id="UP000310636"/>
    </source>
</evidence>
<dbReference type="OrthoDB" id="2660342at2"/>
<dbReference type="EMBL" id="SSOB01000035">
    <property type="protein sequence ID" value="THF74996.1"/>
    <property type="molecule type" value="Genomic_DNA"/>
</dbReference>
<feature type="region of interest" description="Disordered" evidence="1">
    <location>
        <begin position="44"/>
        <end position="124"/>
    </location>
</feature>
<proteinExistence type="predicted"/>
<dbReference type="AlphaFoldDB" id="A0A4S4BM90"/>
<organism evidence="2 3">
    <name type="scientific">Cohnella fermenti</name>
    <dbReference type="NCBI Taxonomy" id="2565925"/>
    <lineage>
        <taxon>Bacteria</taxon>
        <taxon>Bacillati</taxon>
        <taxon>Bacillota</taxon>
        <taxon>Bacilli</taxon>
        <taxon>Bacillales</taxon>
        <taxon>Paenibacillaceae</taxon>
        <taxon>Cohnella</taxon>
    </lineage>
</organism>
<comment type="caution">
    <text evidence="2">The sequence shown here is derived from an EMBL/GenBank/DDBJ whole genome shotgun (WGS) entry which is preliminary data.</text>
</comment>
<protein>
    <recommendedName>
        <fullName evidence="4">DUF3679 domain-containing protein</fullName>
    </recommendedName>
</protein>
<reference evidence="2 3" key="1">
    <citation type="submission" date="2019-04" db="EMBL/GenBank/DDBJ databases">
        <title>Cohnella sp. nov. isolated from preserved vegetables.</title>
        <authorList>
            <person name="Lin S.-Y."/>
            <person name="Hung M.-H."/>
            <person name="Young C.-C."/>
        </authorList>
    </citation>
    <scope>NUCLEOTIDE SEQUENCE [LARGE SCALE GENOMIC DNA]</scope>
    <source>
        <strain evidence="2 3">CC-MHH1044</strain>
    </source>
</reference>
<evidence type="ECO:0008006" key="4">
    <source>
        <dbReference type="Google" id="ProtNLM"/>
    </source>
</evidence>
<accession>A0A4S4BM90</accession>
<name>A0A4S4BM90_9BACL</name>
<sequence length="158" mass="16310">MSKDLVKLLVVVGAILFAILFGMELAGSGIHSVYGPIEQNAASPYGELSESQSGIEARGSVSGDRSGQGARTAGSGEEEPENARYGNEPEGISYDPEGAARTTAGGSEATTGEGEAEIPRLDHKPVVDRLAGKTAEALQSASRGGIRFIADLFGRTTQ</sequence>
<evidence type="ECO:0000256" key="1">
    <source>
        <dbReference type="SAM" id="MobiDB-lite"/>
    </source>
</evidence>
<evidence type="ECO:0000313" key="2">
    <source>
        <dbReference type="EMBL" id="THF74996.1"/>
    </source>
</evidence>
<dbReference type="Proteomes" id="UP000310636">
    <property type="component" value="Unassembled WGS sequence"/>
</dbReference>
<dbReference type="RefSeq" id="WP_136372187.1">
    <property type="nucleotide sequence ID" value="NZ_SSOB01000035.1"/>
</dbReference>
<feature type="compositionally biased region" description="Low complexity" evidence="1">
    <location>
        <begin position="97"/>
        <end position="113"/>
    </location>
</feature>